<evidence type="ECO:0000313" key="10">
    <source>
        <dbReference type="Proteomes" id="UP000028931"/>
    </source>
</evidence>
<evidence type="ECO:0000256" key="4">
    <source>
        <dbReference type="ARBA" id="ARBA00022764"/>
    </source>
</evidence>
<protein>
    <submittedName>
        <fullName evidence="9">Gram-negative pili assembly chaperone, CupC2 family</fullName>
    </submittedName>
</protein>
<dbReference type="EMBL" id="CP009048">
    <property type="protein sequence ID" value="AIL63154.1"/>
    <property type="molecule type" value="Genomic_DNA"/>
</dbReference>
<evidence type="ECO:0000256" key="1">
    <source>
        <dbReference type="ARBA" id="ARBA00004418"/>
    </source>
</evidence>
<dbReference type="PANTHER" id="PTHR30251">
    <property type="entry name" value="PILUS ASSEMBLY CHAPERONE"/>
    <property type="match status" value="1"/>
</dbReference>
<comment type="subcellular location">
    <subcellularLocation>
        <location evidence="1">Periplasm</location>
    </subcellularLocation>
</comment>
<feature type="signal peptide" evidence="6">
    <location>
        <begin position="1"/>
        <end position="22"/>
    </location>
</feature>
<evidence type="ECO:0000313" key="9">
    <source>
        <dbReference type="EMBL" id="AIL63154.1"/>
    </source>
</evidence>
<comment type="similarity">
    <text evidence="2">Belongs to the periplasmic pilus chaperone family.</text>
</comment>
<dbReference type="KEGG" id="palk:PSAKL28_40070"/>
<dbReference type="InterPro" id="IPR016148">
    <property type="entry name" value="Pili_assmbl_chaperone_C"/>
</dbReference>
<evidence type="ECO:0000256" key="5">
    <source>
        <dbReference type="ARBA" id="ARBA00023186"/>
    </source>
</evidence>
<feature type="domain" description="Pili assembly chaperone C-terminal" evidence="8">
    <location>
        <begin position="167"/>
        <end position="232"/>
    </location>
</feature>
<dbReference type="AlphaFoldDB" id="A0A077FGK6"/>
<dbReference type="GO" id="GO:0071555">
    <property type="term" value="P:cell wall organization"/>
    <property type="evidence" value="ECO:0007669"/>
    <property type="project" value="InterPro"/>
</dbReference>
<evidence type="ECO:0000259" key="8">
    <source>
        <dbReference type="Pfam" id="PF02753"/>
    </source>
</evidence>
<feature type="domain" description="Pili assembly chaperone N-terminal" evidence="7">
    <location>
        <begin position="25"/>
        <end position="141"/>
    </location>
</feature>
<evidence type="ECO:0000256" key="3">
    <source>
        <dbReference type="ARBA" id="ARBA00022729"/>
    </source>
</evidence>
<reference evidence="9 10" key="1">
    <citation type="submission" date="2014-07" db="EMBL/GenBank/DDBJ databases">
        <authorList>
            <person name="Lee K."/>
            <person name="Lim J.Y."/>
            <person name="Hwang I."/>
        </authorList>
    </citation>
    <scope>NUCLEOTIDE SEQUENCE [LARGE SCALE GENOMIC DNA]</scope>
    <source>
        <strain evidence="9 10">KL28</strain>
    </source>
</reference>
<dbReference type="HOGENOM" id="CLU_070768_0_2_6"/>
<gene>
    <name evidence="9" type="ORF">PSAKL28_40070</name>
</gene>
<dbReference type="InterPro" id="IPR050643">
    <property type="entry name" value="Periplasmic_pilus_chap"/>
</dbReference>
<dbReference type="Proteomes" id="UP000028931">
    <property type="component" value="Chromosome"/>
</dbReference>
<dbReference type="GO" id="GO:0030288">
    <property type="term" value="C:outer membrane-bounded periplasmic space"/>
    <property type="evidence" value="ECO:0007669"/>
    <property type="project" value="InterPro"/>
</dbReference>
<dbReference type="eggNOG" id="COG3121">
    <property type="taxonomic scope" value="Bacteria"/>
</dbReference>
<organism evidence="9 10">
    <name type="scientific">Pseudomonas alkylphenolica</name>
    <dbReference type="NCBI Taxonomy" id="237609"/>
    <lineage>
        <taxon>Bacteria</taxon>
        <taxon>Pseudomonadati</taxon>
        <taxon>Pseudomonadota</taxon>
        <taxon>Gammaproteobacteria</taxon>
        <taxon>Pseudomonadales</taxon>
        <taxon>Pseudomonadaceae</taxon>
        <taxon>Pseudomonas</taxon>
    </lineage>
</organism>
<evidence type="ECO:0000259" key="7">
    <source>
        <dbReference type="Pfam" id="PF00345"/>
    </source>
</evidence>
<dbReference type="InterPro" id="IPR013783">
    <property type="entry name" value="Ig-like_fold"/>
</dbReference>
<dbReference type="PANTHER" id="PTHR30251:SF2">
    <property type="entry name" value="FIMBRIAL CHAPERONE YADV-RELATED"/>
    <property type="match status" value="1"/>
</dbReference>
<sequence length="240" mass="26137">MKTLMFAKVALAGALTCFTSLADAGIMLGGTRVLYTEPSKEASIMVMNQGAQDIMIQSWIEPDAKDGTQNVPFVVTPALSRLGGNKQQLLRIFYSGKHLPGDKESLFRLNVQEIPQKSKDDNSLQIAVRQRLKLFYRPAGLVGKPDEAPQQLHWRLVEQSGKAAVEVRNPTVFHVSFASVTLHSGSATYPVSVGMIAPGKTQVFNVQGLPAGKMLKSTTVEFNSINDYGGHDTHSSKLSH</sequence>
<name>A0A077FGK6_9PSED</name>
<evidence type="ECO:0000256" key="2">
    <source>
        <dbReference type="ARBA" id="ARBA00007399"/>
    </source>
</evidence>
<dbReference type="InterPro" id="IPR016147">
    <property type="entry name" value="Pili_assmbl_chaperone_N"/>
</dbReference>
<feature type="chain" id="PRO_5001718764" evidence="6">
    <location>
        <begin position="23"/>
        <end position="240"/>
    </location>
</feature>
<dbReference type="InterPro" id="IPR008962">
    <property type="entry name" value="PapD-like_sf"/>
</dbReference>
<dbReference type="RefSeq" id="WP_038613796.1">
    <property type="nucleotide sequence ID" value="NZ_CP009048.1"/>
</dbReference>
<keyword evidence="3 6" id="KW-0732">Signal</keyword>
<evidence type="ECO:0000256" key="6">
    <source>
        <dbReference type="SAM" id="SignalP"/>
    </source>
</evidence>
<dbReference type="Pfam" id="PF02753">
    <property type="entry name" value="PapD_C"/>
    <property type="match status" value="1"/>
</dbReference>
<accession>A0A077FGK6</accession>
<keyword evidence="4" id="KW-0574">Periplasm</keyword>
<dbReference type="Pfam" id="PF00345">
    <property type="entry name" value="PapD_N"/>
    <property type="match status" value="1"/>
</dbReference>
<dbReference type="InterPro" id="IPR036316">
    <property type="entry name" value="Pili_assmbl_chap_C_dom_sf"/>
</dbReference>
<dbReference type="SUPFAM" id="SSF49354">
    <property type="entry name" value="PapD-like"/>
    <property type="match status" value="1"/>
</dbReference>
<dbReference type="InterPro" id="IPR001829">
    <property type="entry name" value="Pili_assmbl_chaperone_bac"/>
</dbReference>
<dbReference type="Gene3D" id="2.60.40.10">
    <property type="entry name" value="Immunoglobulins"/>
    <property type="match status" value="2"/>
</dbReference>
<proteinExistence type="inferred from homology"/>
<dbReference type="PRINTS" id="PR00969">
    <property type="entry name" value="CHAPERONPILI"/>
</dbReference>
<keyword evidence="5" id="KW-0143">Chaperone</keyword>
<dbReference type="SUPFAM" id="SSF49584">
    <property type="entry name" value="Periplasmic chaperone C-domain"/>
    <property type="match status" value="1"/>
</dbReference>